<dbReference type="EMBL" id="CP090896">
    <property type="protein sequence ID" value="ULT84387.1"/>
    <property type="molecule type" value="Genomic_DNA"/>
</dbReference>
<protein>
    <submittedName>
        <fullName evidence="1">Uncharacterized protein</fullName>
    </submittedName>
</protein>
<name>A0AAE9CXJ1_CAEBR</name>
<evidence type="ECO:0000313" key="2">
    <source>
        <dbReference type="Proteomes" id="UP000827892"/>
    </source>
</evidence>
<proteinExistence type="predicted"/>
<organism evidence="1 2">
    <name type="scientific">Caenorhabditis briggsae</name>
    <dbReference type="NCBI Taxonomy" id="6238"/>
    <lineage>
        <taxon>Eukaryota</taxon>
        <taxon>Metazoa</taxon>
        <taxon>Ecdysozoa</taxon>
        <taxon>Nematoda</taxon>
        <taxon>Chromadorea</taxon>
        <taxon>Rhabditida</taxon>
        <taxon>Rhabditina</taxon>
        <taxon>Rhabditomorpha</taxon>
        <taxon>Rhabditoidea</taxon>
        <taxon>Rhabditidae</taxon>
        <taxon>Peloderinae</taxon>
        <taxon>Caenorhabditis</taxon>
    </lineage>
</organism>
<reference evidence="1 2" key="1">
    <citation type="submission" date="2022-05" db="EMBL/GenBank/DDBJ databases">
        <title>Chromosome-level reference genomes for two strains of Caenorhabditis briggsae: an improved platform for comparative genomics.</title>
        <authorList>
            <person name="Stevens L."/>
            <person name="Andersen E.C."/>
        </authorList>
    </citation>
    <scope>NUCLEOTIDE SEQUENCE [LARGE SCALE GENOMIC DNA]</scope>
    <source>
        <strain evidence="1">QX1410_ONT</strain>
        <tissue evidence="1">Whole-organism</tissue>
    </source>
</reference>
<dbReference type="Proteomes" id="UP000827892">
    <property type="component" value="Chromosome X"/>
</dbReference>
<evidence type="ECO:0000313" key="1">
    <source>
        <dbReference type="EMBL" id="ULT84387.1"/>
    </source>
</evidence>
<gene>
    <name evidence="1" type="ORF">L3Y34_013216</name>
</gene>
<sequence length="105" mass="12085">METILLLLAATRIQRVNSETPTWLEINSEAVIFIFHFQIAPISGFVNDDTAYRYYETPKMAVFDGMKPIPTGDDCQKLEHPTGFVEDHYRSARWRTSRTASSKRS</sequence>
<dbReference type="AlphaFoldDB" id="A0AAE9CXJ1"/>
<accession>A0AAE9CXJ1</accession>